<sequence>MSTALQRVIGGESWAAYCEGLKAAGETILRADAPDSLLDRAEGWRLLSRYARLGLQMMLEFADPDFPVFYAASDDTIKVFLPNPDNLYCNATIAGDREYRVHGRRGSVAYLSFGTKANRYAIDGTMASTGELEAKEMRIDADGRFELLLSARPQPGNWLPMAADSSMLIVRQTFLDRRTETAAELHIECLSAPSAPAPLSAAALDAGLTRALAFVQGTAKLVADWAAWVAQHPNQLAAAPYVAASMRVGGDPKICYYHGYWRLAPDEALLIETEVPDCPYWNFQLANHWLESLDCQHRRVHLNKHDARLNPDGSLTLLIAAEDVGVGNFIDSDHHAQGGMLLRWVGADAHPQPRCRVVKLDALRHRAR</sequence>
<evidence type="ECO:0000259" key="1">
    <source>
        <dbReference type="Pfam" id="PF06742"/>
    </source>
</evidence>
<gene>
    <name evidence="2" type="ORF">ED208_14965</name>
</gene>
<organism evidence="2 3">
    <name type="scientific">Stagnimonas aquatica</name>
    <dbReference type="NCBI Taxonomy" id="2689987"/>
    <lineage>
        <taxon>Bacteria</taxon>
        <taxon>Pseudomonadati</taxon>
        <taxon>Pseudomonadota</taxon>
        <taxon>Gammaproteobacteria</taxon>
        <taxon>Nevskiales</taxon>
        <taxon>Nevskiaceae</taxon>
        <taxon>Stagnimonas</taxon>
    </lineage>
</organism>
<reference evidence="2 3" key="1">
    <citation type="submission" date="2018-10" db="EMBL/GenBank/DDBJ databases">
        <authorList>
            <person name="Chen W.-M."/>
        </authorList>
    </citation>
    <scope>NUCLEOTIDE SEQUENCE [LARGE SCALE GENOMIC DNA]</scope>
    <source>
        <strain evidence="2 3">THS-13</strain>
    </source>
</reference>
<comment type="caution">
    <text evidence="2">The sequence shown here is derived from an EMBL/GenBank/DDBJ whole genome shotgun (WGS) entry which is preliminary data.</text>
</comment>
<keyword evidence="3" id="KW-1185">Reference proteome</keyword>
<evidence type="ECO:0000313" key="3">
    <source>
        <dbReference type="Proteomes" id="UP000282106"/>
    </source>
</evidence>
<dbReference type="InterPro" id="IPR010621">
    <property type="entry name" value="DUF1214"/>
</dbReference>
<name>A0A3N0V2F6_9GAMM</name>
<dbReference type="RefSeq" id="WP_123212723.1">
    <property type="nucleotide sequence ID" value="NZ_RJVO01000008.1"/>
</dbReference>
<evidence type="ECO:0000313" key="2">
    <source>
        <dbReference type="EMBL" id="ROH86734.1"/>
    </source>
</evidence>
<accession>A0A3N0V2F6</accession>
<feature type="domain" description="DUF1214" evidence="1">
    <location>
        <begin position="115"/>
        <end position="171"/>
    </location>
</feature>
<dbReference type="Pfam" id="PF06742">
    <property type="entry name" value="DUF1214"/>
    <property type="match status" value="1"/>
</dbReference>
<proteinExistence type="predicted"/>
<dbReference type="Proteomes" id="UP000282106">
    <property type="component" value="Unassembled WGS sequence"/>
</dbReference>
<dbReference type="InParanoid" id="A0A3N0V2F6"/>
<protein>
    <submittedName>
        <fullName evidence="2">DUF1214 domain-containing protein</fullName>
    </submittedName>
</protein>
<dbReference type="EMBL" id="RJVO01000008">
    <property type="protein sequence ID" value="ROH86734.1"/>
    <property type="molecule type" value="Genomic_DNA"/>
</dbReference>
<dbReference type="AlphaFoldDB" id="A0A3N0V2F6"/>